<gene>
    <name evidence="1" type="ordered locus">Rru_A0911</name>
</gene>
<dbReference type="InterPro" id="IPR036551">
    <property type="entry name" value="Flavin_trans-like"/>
</dbReference>
<dbReference type="RefSeq" id="WP_011388666.1">
    <property type="nucleotide sequence ID" value="NC_007643.1"/>
</dbReference>
<accession>Q2RVY3</accession>
<dbReference type="KEGG" id="rru:Rru_A0911"/>
<evidence type="ECO:0008006" key="3">
    <source>
        <dbReference type="Google" id="ProtNLM"/>
    </source>
</evidence>
<name>Q2RVY3_RHORT</name>
<evidence type="ECO:0000313" key="1">
    <source>
        <dbReference type="EMBL" id="ABC21712.1"/>
    </source>
</evidence>
<sequence>MTDQDLEEIITQALIECLADRLVEKLRARQKTALVLFTGTDLGLDKALAALRALREADWTLRFVLSTQARRLITSDRLGEFAAQICDTEVDADADALLNGCARVLVPTLSVTTAAKVAGAIGDSLASRLLTRALERGLPIIGAFDGCCPDNPARLAQGFLVNDAYKARLRANLTALRDYGIGLVPAGRLAAAVLGGTPTAVLGGTPTALIPQAAPTTNAAPPVAPIVTASPAGTEGGKRIFSRSDAVLWRESELRLGRNVLVTPLAVEELRSRNIRLIQA</sequence>
<reference evidence="1 2" key="1">
    <citation type="journal article" date="2011" name="Stand. Genomic Sci.">
        <title>Complete genome sequence of Rhodospirillum rubrum type strain (S1).</title>
        <authorList>
            <person name="Munk A.C."/>
            <person name="Copeland A."/>
            <person name="Lucas S."/>
            <person name="Lapidus A."/>
            <person name="Del Rio T.G."/>
            <person name="Barry K."/>
            <person name="Detter J.C."/>
            <person name="Hammon N."/>
            <person name="Israni S."/>
            <person name="Pitluck S."/>
            <person name="Brettin T."/>
            <person name="Bruce D."/>
            <person name="Han C."/>
            <person name="Tapia R."/>
            <person name="Gilna P."/>
            <person name="Schmutz J."/>
            <person name="Larimer F."/>
            <person name="Land M."/>
            <person name="Kyrpides N.C."/>
            <person name="Mavromatis K."/>
            <person name="Richardson P."/>
            <person name="Rohde M."/>
            <person name="Goker M."/>
            <person name="Klenk H.P."/>
            <person name="Zhang Y."/>
            <person name="Roberts G.P."/>
            <person name="Reslewic S."/>
            <person name="Schwartz D.C."/>
        </authorList>
    </citation>
    <scope>NUCLEOTIDE SEQUENCE [LARGE SCALE GENOMIC DNA]</scope>
    <source>
        <strain evidence="2">ATCC 11170 / ATH 1.1.1 / DSM 467 / LMG 4362 / NCIMB 8255 / S1</strain>
    </source>
</reference>
<dbReference type="Proteomes" id="UP000001929">
    <property type="component" value="Chromosome"/>
</dbReference>
<dbReference type="Gene3D" id="3.40.50.1950">
    <property type="entry name" value="Flavin prenyltransferase-like"/>
    <property type="match status" value="1"/>
</dbReference>
<dbReference type="eggNOG" id="COG0452">
    <property type="taxonomic scope" value="Bacteria"/>
</dbReference>
<dbReference type="SUPFAM" id="SSF52507">
    <property type="entry name" value="Homo-oligomeric flavin-containing Cys decarboxylases, HFCD"/>
    <property type="match status" value="1"/>
</dbReference>
<keyword evidence="2" id="KW-1185">Reference proteome</keyword>
<evidence type="ECO:0000313" key="2">
    <source>
        <dbReference type="Proteomes" id="UP000001929"/>
    </source>
</evidence>
<dbReference type="GO" id="GO:0003824">
    <property type="term" value="F:catalytic activity"/>
    <property type="evidence" value="ECO:0007669"/>
    <property type="project" value="InterPro"/>
</dbReference>
<protein>
    <recommendedName>
        <fullName evidence="3">Flavoprotein domain-containing protein</fullName>
    </recommendedName>
</protein>
<dbReference type="AlphaFoldDB" id="Q2RVY3"/>
<dbReference type="STRING" id="269796.Rru_A0911"/>
<proteinExistence type="predicted"/>
<dbReference type="PATRIC" id="fig|269796.9.peg.967"/>
<dbReference type="EMBL" id="CP000230">
    <property type="protein sequence ID" value="ABC21712.1"/>
    <property type="molecule type" value="Genomic_DNA"/>
</dbReference>
<dbReference type="HOGENOM" id="CLU_085963_1_0_5"/>
<dbReference type="EnsemblBacteria" id="ABC21712">
    <property type="protein sequence ID" value="ABC21712"/>
    <property type="gene ID" value="Rru_A0911"/>
</dbReference>
<organism evidence="1 2">
    <name type="scientific">Rhodospirillum rubrum (strain ATCC 11170 / ATH 1.1.1 / DSM 467 / LMG 4362 / NCIMB 8255 / S1)</name>
    <dbReference type="NCBI Taxonomy" id="269796"/>
    <lineage>
        <taxon>Bacteria</taxon>
        <taxon>Pseudomonadati</taxon>
        <taxon>Pseudomonadota</taxon>
        <taxon>Alphaproteobacteria</taxon>
        <taxon>Rhodospirillales</taxon>
        <taxon>Rhodospirillaceae</taxon>
        <taxon>Rhodospirillum</taxon>
    </lineage>
</organism>